<organism evidence="1 2">
    <name type="scientific">Nocardioides hankookensis</name>
    <dbReference type="NCBI Taxonomy" id="443157"/>
    <lineage>
        <taxon>Bacteria</taxon>
        <taxon>Bacillati</taxon>
        <taxon>Actinomycetota</taxon>
        <taxon>Actinomycetes</taxon>
        <taxon>Propionibacteriales</taxon>
        <taxon>Nocardioidaceae</taxon>
        <taxon>Nocardioides</taxon>
    </lineage>
</organism>
<sequence length="67" mass="6988">MNSNKLWMTAQIPSGFGMPMGSHVSCATTVVRERVAAIAGTTDAAKAGLGLTQSYFPGTSAWRPPTC</sequence>
<name>A0ABW1LHT2_9ACTN</name>
<proteinExistence type="predicted"/>
<keyword evidence="2" id="KW-1185">Reference proteome</keyword>
<accession>A0ABW1LHT2</accession>
<reference evidence="2" key="1">
    <citation type="journal article" date="2019" name="Int. J. Syst. Evol. Microbiol.">
        <title>The Global Catalogue of Microorganisms (GCM) 10K type strain sequencing project: providing services to taxonomists for standard genome sequencing and annotation.</title>
        <authorList>
            <consortium name="The Broad Institute Genomics Platform"/>
            <consortium name="The Broad Institute Genome Sequencing Center for Infectious Disease"/>
            <person name="Wu L."/>
            <person name="Ma J."/>
        </authorList>
    </citation>
    <scope>NUCLEOTIDE SEQUENCE [LARGE SCALE GENOMIC DNA]</scope>
    <source>
        <strain evidence="2">CCUG 54522</strain>
    </source>
</reference>
<comment type="caution">
    <text evidence="1">The sequence shown here is derived from an EMBL/GenBank/DDBJ whole genome shotgun (WGS) entry which is preliminary data.</text>
</comment>
<protein>
    <submittedName>
        <fullName evidence="1">Uncharacterized protein</fullName>
    </submittedName>
</protein>
<evidence type="ECO:0000313" key="2">
    <source>
        <dbReference type="Proteomes" id="UP001596135"/>
    </source>
</evidence>
<gene>
    <name evidence="1" type="ORF">ACFPYL_08185</name>
</gene>
<dbReference type="RefSeq" id="WP_379152789.1">
    <property type="nucleotide sequence ID" value="NZ_JBHSRJ010000004.1"/>
</dbReference>
<dbReference type="EMBL" id="JBHSRJ010000004">
    <property type="protein sequence ID" value="MFC6043050.1"/>
    <property type="molecule type" value="Genomic_DNA"/>
</dbReference>
<dbReference type="Proteomes" id="UP001596135">
    <property type="component" value="Unassembled WGS sequence"/>
</dbReference>
<evidence type="ECO:0000313" key="1">
    <source>
        <dbReference type="EMBL" id="MFC6043050.1"/>
    </source>
</evidence>